<evidence type="ECO:0000256" key="1">
    <source>
        <dbReference type="SAM" id="MobiDB-lite"/>
    </source>
</evidence>
<evidence type="ECO:0000313" key="3">
    <source>
        <dbReference type="Proteomes" id="UP001230908"/>
    </source>
</evidence>
<organism evidence="2 3">
    <name type="scientific">Phytohabitans maris</name>
    <dbReference type="NCBI Taxonomy" id="3071409"/>
    <lineage>
        <taxon>Bacteria</taxon>
        <taxon>Bacillati</taxon>
        <taxon>Actinomycetota</taxon>
        <taxon>Actinomycetes</taxon>
        <taxon>Micromonosporales</taxon>
        <taxon>Micromonosporaceae</taxon>
    </lineage>
</organism>
<name>A0ABU0ZIB7_9ACTN</name>
<dbReference type="RefSeq" id="WP_308714020.1">
    <property type="nucleotide sequence ID" value="NZ_JAVHUY010000017.1"/>
</dbReference>
<accession>A0ABU0ZIB7</accession>
<comment type="caution">
    <text evidence="2">The sequence shown here is derived from an EMBL/GenBank/DDBJ whole genome shotgun (WGS) entry which is preliminary data.</text>
</comment>
<reference evidence="2 3" key="1">
    <citation type="submission" date="2023-08" db="EMBL/GenBank/DDBJ databases">
        <title>Phytohabitans sansha sp. nov., isolated from marine sediment.</title>
        <authorList>
            <person name="Zhao Y."/>
            <person name="Yi K."/>
        </authorList>
    </citation>
    <scope>NUCLEOTIDE SEQUENCE [LARGE SCALE GENOMIC DNA]</scope>
    <source>
        <strain evidence="2 3">ZYX-F-186</strain>
    </source>
</reference>
<dbReference type="EMBL" id="JAVHUY010000017">
    <property type="protein sequence ID" value="MDQ7906745.1"/>
    <property type="molecule type" value="Genomic_DNA"/>
</dbReference>
<proteinExistence type="predicted"/>
<protein>
    <submittedName>
        <fullName evidence="2">Uncharacterized protein</fullName>
    </submittedName>
</protein>
<evidence type="ECO:0000313" key="2">
    <source>
        <dbReference type="EMBL" id="MDQ7906745.1"/>
    </source>
</evidence>
<sequence>MNITRTSDLVRRDLAQVRPDVAPAEPVEPAAVAALAPRRTIPGRAVVVRPPGLTPSQVDGLVKQCLEYIERHRHRLVGIADGEGALKLIASGGADLMVAVFAKHVPIPSYIRLVSDDWAETNPRTRRPRPERVSRLAPGPVPTTQRARRVS</sequence>
<gene>
    <name evidence="2" type="ORF">RB614_19705</name>
</gene>
<keyword evidence="3" id="KW-1185">Reference proteome</keyword>
<feature type="region of interest" description="Disordered" evidence="1">
    <location>
        <begin position="121"/>
        <end position="151"/>
    </location>
</feature>
<dbReference type="Proteomes" id="UP001230908">
    <property type="component" value="Unassembled WGS sequence"/>
</dbReference>